<keyword evidence="6" id="KW-0736">Signalosome</keyword>
<dbReference type="InterPro" id="IPR000717">
    <property type="entry name" value="PCI_dom"/>
</dbReference>
<evidence type="ECO:0000256" key="5">
    <source>
        <dbReference type="ARBA" id="ARBA00022490"/>
    </source>
</evidence>
<organism evidence="10 11">
    <name type="scientific">Syphacia muris</name>
    <dbReference type="NCBI Taxonomy" id="451379"/>
    <lineage>
        <taxon>Eukaryota</taxon>
        <taxon>Metazoa</taxon>
        <taxon>Ecdysozoa</taxon>
        <taxon>Nematoda</taxon>
        <taxon>Chromadorea</taxon>
        <taxon>Rhabditida</taxon>
        <taxon>Spirurina</taxon>
        <taxon>Oxyuridomorpha</taxon>
        <taxon>Oxyuroidea</taxon>
        <taxon>Oxyuridae</taxon>
        <taxon>Syphacia</taxon>
    </lineage>
</organism>
<dbReference type="Pfam" id="PF22788">
    <property type="entry name" value="COP9_hel_rpt"/>
    <property type="match status" value="1"/>
</dbReference>
<evidence type="ECO:0000256" key="8">
    <source>
        <dbReference type="SAM" id="Phobius"/>
    </source>
</evidence>
<dbReference type="WBParaSite" id="SMUV_0000774801-mRNA-1">
    <property type="protein sequence ID" value="SMUV_0000774801-mRNA-1"/>
    <property type="gene ID" value="SMUV_0000774801"/>
</dbReference>
<name>A0A0N5ASI1_9BILA</name>
<dbReference type="InterPro" id="IPR036390">
    <property type="entry name" value="WH_DNA-bd_sf"/>
</dbReference>
<comment type="similarity">
    <text evidence="3">Belongs to the CSN3 family.</text>
</comment>
<sequence>MATSLDNYVKSVITFSSAESNRELVELNRKSLNDVLEKNASSLTNILQALNVEEHSLSVATVLLAKINQACSVSSAEMVEESLVQIETALPFFKKPQLLLAPDIFIKLFRKVYQVCLQRTELLSQGITLLNSAIDVISGESGELTSLHACLFCLCLKAKLFDPALKYLSVPISKIMKEIPGDKNERGYMDSRSVLLYFYYGGLIYGAMGQLHECMLMMQNVLCVPAFLTSAIMVEAYKKYLLLSLILYDKVKPLPGYRATVVQKLQKYCFEYHFFENVCISDSSNKDPAQDILNHLQSHHNVFLEDNNVGLVKRLARKMREAAIIKLSKTFLTMSLGDLTRRCHLPDCNYAERYLTEMNLEGKICAKLDKVNGLVHFEEPQVVVEEEKLNAAIQTSMELATLLKSYDTRIRTNYVYVSRSTKVSCLSAHDDEGFQQGTSSLNVLSMMGFPSAGIPSFELNVSS</sequence>
<dbReference type="GO" id="GO:0005737">
    <property type="term" value="C:cytoplasm"/>
    <property type="evidence" value="ECO:0007669"/>
    <property type="project" value="UniProtKB-SubCell"/>
</dbReference>
<feature type="transmembrane region" description="Helical" evidence="8">
    <location>
        <begin position="194"/>
        <end position="211"/>
    </location>
</feature>
<evidence type="ECO:0000256" key="7">
    <source>
        <dbReference type="ARBA" id="ARBA00023242"/>
    </source>
</evidence>
<proteinExistence type="inferred from homology"/>
<reference evidence="11" key="1">
    <citation type="submission" date="2017-02" db="UniProtKB">
        <authorList>
            <consortium name="WormBaseParasite"/>
        </authorList>
    </citation>
    <scope>IDENTIFICATION</scope>
</reference>
<dbReference type="InterPro" id="IPR050756">
    <property type="entry name" value="CSN3"/>
</dbReference>
<dbReference type="SMART" id="SM00088">
    <property type="entry name" value="PINT"/>
    <property type="match status" value="1"/>
</dbReference>
<keyword evidence="7" id="KW-0539">Nucleus</keyword>
<keyword evidence="8" id="KW-0472">Membrane</keyword>
<keyword evidence="8" id="KW-0812">Transmembrane</keyword>
<evidence type="ECO:0000313" key="10">
    <source>
        <dbReference type="Proteomes" id="UP000046393"/>
    </source>
</evidence>
<dbReference type="SUPFAM" id="SSF46785">
    <property type="entry name" value="Winged helix' DNA-binding domain"/>
    <property type="match status" value="1"/>
</dbReference>
<keyword evidence="5" id="KW-0963">Cytoplasm</keyword>
<evidence type="ECO:0000256" key="2">
    <source>
        <dbReference type="ARBA" id="ARBA00004496"/>
    </source>
</evidence>
<comment type="subcellular location">
    <subcellularLocation>
        <location evidence="2">Cytoplasm</location>
    </subcellularLocation>
    <subcellularLocation>
        <location evidence="1">Nucleus</location>
    </subcellularLocation>
</comment>
<evidence type="ECO:0000256" key="6">
    <source>
        <dbReference type="ARBA" id="ARBA00022790"/>
    </source>
</evidence>
<dbReference type="AlphaFoldDB" id="A0A0N5ASI1"/>
<dbReference type="GO" id="GO:0006511">
    <property type="term" value="P:ubiquitin-dependent protein catabolic process"/>
    <property type="evidence" value="ECO:0007669"/>
    <property type="project" value="TreeGrafter"/>
</dbReference>
<evidence type="ECO:0000313" key="11">
    <source>
        <dbReference type="WBParaSite" id="SMUV_0000774801-mRNA-1"/>
    </source>
</evidence>
<dbReference type="PANTHER" id="PTHR10758">
    <property type="entry name" value="26S PROTEASOME NON-ATPASE REGULATORY SUBUNIT 3/COP9 SIGNALOSOME COMPLEX SUBUNIT 3"/>
    <property type="match status" value="1"/>
</dbReference>
<dbReference type="PANTHER" id="PTHR10758:SF1">
    <property type="entry name" value="COP9 SIGNALOSOME COMPLEX SUBUNIT 3"/>
    <property type="match status" value="1"/>
</dbReference>
<evidence type="ECO:0000256" key="1">
    <source>
        <dbReference type="ARBA" id="ARBA00004123"/>
    </source>
</evidence>
<evidence type="ECO:0000256" key="3">
    <source>
        <dbReference type="ARBA" id="ARBA00007084"/>
    </source>
</evidence>
<protein>
    <recommendedName>
        <fullName evidence="4">COP9 signalosome complex subunit 3</fullName>
    </recommendedName>
</protein>
<keyword evidence="10" id="KW-1185">Reference proteome</keyword>
<dbReference type="Proteomes" id="UP000046393">
    <property type="component" value="Unplaced"/>
</dbReference>
<keyword evidence="8" id="KW-1133">Transmembrane helix</keyword>
<dbReference type="STRING" id="451379.A0A0N5ASI1"/>
<accession>A0A0N5ASI1</accession>
<dbReference type="InterPro" id="IPR055089">
    <property type="entry name" value="COP9_N"/>
</dbReference>
<dbReference type="Pfam" id="PF01399">
    <property type="entry name" value="PCI"/>
    <property type="match status" value="1"/>
</dbReference>
<evidence type="ECO:0000256" key="4">
    <source>
        <dbReference type="ARBA" id="ARBA00014878"/>
    </source>
</evidence>
<dbReference type="Gene3D" id="1.25.40.570">
    <property type="match status" value="1"/>
</dbReference>
<feature type="domain" description="PCI" evidence="9">
    <location>
        <begin position="210"/>
        <end position="382"/>
    </location>
</feature>
<dbReference type="GO" id="GO:0008180">
    <property type="term" value="C:COP9 signalosome"/>
    <property type="evidence" value="ECO:0007669"/>
    <property type="project" value="UniProtKB-KW"/>
</dbReference>
<dbReference type="PROSITE" id="PS50250">
    <property type="entry name" value="PCI"/>
    <property type="match status" value="1"/>
</dbReference>
<evidence type="ECO:0000259" key="9">
    <source>
        <dbReference type="PROSITE" id="PS50250"/>
    </source>
</evidence>